<dbReference type="Proteomes" id="UP001165960">
    <property type="component" value="Unassembled WGS sequence"/>
</dbReference>
<evidence type="ECO:0000313" key="1">
    <source>
        <dbReference type="EMBL" id="KAJ9088060.1"/>
    </source>
</evidence>
<proteinExistence type="predicted"/>
<evidence type="ECO:0000313" key="2">
    <source>
        <dbReference type="Proteomes" id="UP001165960"/>
    </source>
</evidence>
<dbReference type="EMBL" id="QTSX02000160">
    <property type="protein sequence ID" value="KAJ9088060.1"/>
    <property type="molecule type" value="Genomic_DNA"/>
</dbReference>
<organism evidence="1 2">
    <name type="scientific">Entomophthora muscae</name>
    <dbReference type="NCBI Taxonomy" id="34485"/>
    <lineage>
        <taxon>Eukaryota</taxon>
        <taxon>Fungi</taxon>
        <taxon>Fungi incertae sedis</taxon>
        <taxon>Zoopagomycota</taxon>
        <taxon>Entomophthoromycotina</taxon>
        <taxon>Entomophthoromycetes</taxon>
        <taxon>Entomophthorales</taxon>
        <taxon>Entomophthoraceae</taxon>
        <taxon>Entomophthora</taxon>
    </lineage>
</organism>
<name>A0ACC2ULS0_9FUNG</name>
<sequence>MTMKTPACPQTIQHDTTPTHTKAGELTIRKSRTRSVNFNLAKNQIRILPSMKAIKSTIKQREQCNCHDHSNFSILSLSSLPHSVLPDTSCTPKSPALKHPAVCA</sequence>
<accession>A0ACC2ULS0</accession>
<keyword evidence="2" id="KW-1185">Reference proteome</keyword>
<gene>
    <name evidence="1" type="ORF">DSO57_1026904</name>
</gene>
<comment type="caution">
    <text evidence="1">The sequence shown here is derived from an EMBL/GenBank/DDBJ whole genome shotgun (WGS) entry which is preliminary data.</text>
</comment>
<protein>
    <submittedName>
        <fullName evidence="1">Uncharacterized protein</fullName>
    </submittedName>
</protein>
<reference evidence="1" key="1">
    <citation type="submission" date="2022-04" db="EMBL/GenBank/DDBJ databases">
        <title>Genome of the entomopathogenic fungus Entomophthora muscae.</title>
        <authorList>
            <person name="Elya C."/>
            <person name="Lovett B.R."/>
            <person name="Lee E."/>
            <person name="Macias A.M."/>
            <person name="Hajek A.E."/>
            <person name="De Bivort B.L."/>
            <person name="Kasson M.T."/>
            <person name="De Fine Licht H.H."/>
            <person name="Stajich J.E."/>
        </authorList>
    </citation>
    <scope>NUCLEOTIDE SEQUENCE</scope>
    <source>
        <strain evidence="1">Berkeley</strain>
    </source>
</reference>